<accession>A0ACB7J4A1</accession>
<proteinExistence type="predicted"/>
<reference evidence="1 2" key="1">
    <citation type="journal article" date="2021" name="Appl. Environ. Microbiol.">
        <title>Genetic linkage and physical mapping for an oyster mushroom Pleurotus cornucopiae and QTL analysis for the trait cap color.</title>
        <authorList>
            <person name="Zhang Y."/>
            <person name="Gao W."/>
            <person name="Sonnenberg A."/>
            <person name="Chen Q."/>
            <person name="Zhang J."/>
            <person name="Huang C."/>
        </authorList>
    </citation>
    <scope>NUCLEOTIDE SEQUENCE [LARGE SCALE GENOMIC DNA]</scope>
    <source>
        <strain evidence="1">CCMSSC00406</strain>
    </source>
</reference>
<gene>
    <name evidence="1" type="ORF">CCMSSC00406_0002014</name>
</gene>
<organism evidence="1 2">
    <name type="scientific">Pleurotus cornucopiae</name>
    <name type="common">Cornucopia mushroom</name>
    <dbReference type="NCBI Taxonomy" id="5321"/>
    <lineage>
        <taxon>Eukaryota</taxon>
        <taxon>Fungi</taxon>
        <taxon>Dikarya</taxon>
        <taxon>Basidiomycota</taxon>
        <taxon>Agaricomycotina</taxon>
        <taxon>Agaricomycetes</taxon>
        <taxon>Agaricomycetidae</taxon>
        <taxon>Agaricales</taxon>
        <taxon>Pleurotineae</taxon>
        <taxon>Pleurotaceae</taxon>
        <taxon>Pleurotus</taxon>
    </lineage>
</organism>
<keyword evidence="2" id="KW-1185">Reference proteome</keyword>
<dbReference type="Proteomes" id="UP000824881">
    <property type="component" value="Unassembled WGS sequence"/>
</dbReference>
<name>A0ACB7J4A1_PLECO</name>
<sequence length="1118" mass="125058">MTSASSNSTYSSSRDGLRNVPAGANGFFKATGRDFGKRNDELNDRSEVVLSVIVRKSIRFELRPAFTVARPFGAVSHGEQLLSNSSDVARSPGAPLFPPPLVVLPLVVTDFTCGELLVEPTYKPGHLAHRDAHTLPDTFHEMECCDAAAQPYDVLTTPVAKQQLWDGPPSRQFARNVPISSSNETTRAVDAFDEPPRLERLASNGRTVLTDAVSNREEATTSPTTDRDDLSSDTRALDALLGFLSNSTTAQQPGARHPTLNTLRSLYVSVKHRNQLQQLSASQLGDLAALFGSLSISIPRHSHCTYIHPLVAYYTTDHTTDTRTRTYWPFVQQILQDKMRLEHTLANRDRFWIMRASLANLKSGRGESMDTQEVERVVKQARNQYLRIRNDSPMAEVHLPFLRALLFLRTSPAIDEFIRTLSHILSRYTQDPRLLNFVWSTLTRELSNPSSTQKERILEALLGGFHRTSSTSTQHASRGLGFTVATSLLPSLFQGPPAPAVASWVVRQIRSALGAALPLDQRWHNLVVLAKLSSRTPPLDTPNAPNETTIQWDVITFFKYLEQGIELKLSYRLSTGADSSIRDLVRSFWTAWKKANHNDRPIDITRAIVATFFRLSTALGDSRLKDACHRFCSNEDLYKADFPGAASSFSASRLITEFAMASLASNPHCWSTIIALMEYRTQESSWKVDLLSAVVDCAIQDQVALPTGLQETAYSLLADPSWPLEQRRRLLDTALTIFYLSGTEKFARDQGRIIAEGMLTVYAANQPSVKSRDAILRVLRLLISSENTSMALAIVRAIHKQSPRFFWNAQISQLVQALIYHRQYRSAASITATLGRASSVRQTVSLNMAREGATSLSRQVFASYTAGRRLTARESMLRTLKFRPRHAGRLPILSVVPKASRALHDPELVKDSIFALVHANRILAARKLFQHTAGKVDIQVRTVLGNMILHGMVHRQNIRNGRLVRTVLRTAELLASRDGFVRDRVTINILLKAVLRWRSFVDVQKVKALFDHMIRGGYPAALKFRPRGVPFSTPPTTVTTLSLPPLPAHISFVKHVRPMYKMFIKAFHLRGDRRAAAVVVGILKAEEAKERARKEELNRIMAFGKLKGQEAEVKKTRR</sequence>
<comment type="caution">
    <text evidence="1">The sequence shown here is derived from an EMBL/GenBank/DDBJ whole genome shotgun (WGS) entry which is preliminary data.</text>
</comment>
<protein>
    <submittedName>
        <fullName evidence="1">Uncharacterized protein</fullName>
    </submittedName>
</protein>
<dbReference type="EMBL" id="WQMT02000003">
    <property type="protein sequence ID" value="KAG9224835.1"/>
    <property type="molecule type" value="Genomic_DNA"/>
</dbReference>
<evidence type="ECO:0000313" key="1">
    <source>
        <dbReference type="EMBL" id="KAG9224835.1"/>
    </source>
</evidence>
<evidence type="ECO:0000313" key="2">
    <source>
        <dbReference type="Proteomes" id="UP000824881"/>
    </source>
</evidence>